<dbReference type="PROSITE" id="PS00041">
    <property type="entry name" value="HTH_ARAC_FAMILY_1"/>
    <property type="match status" value="1"/>
</dbReference>
<dbReference type="GO" id="GO:0003700">
    <property type="term" value="F:DNA-binding transcription factor activity"/>
    <property type="evidence" value="ECO:0007669"/>
    <property type="project" value="InterPro"/>
</dbReference>
<name>A0A368W5M1_9BACL</name>
<dbReference type="Proteomes" id="UP000252415">
    <property type="component" value="Unassembled WGS sequence"/>
</dbReference>
<dbReference type="Gene3D" id="3.30.450.20">
    <property type="entry name" value="PAS domain"/>
    <property type="match status" value="1"/>
</dbReference>
<dbReference type="AlphaFoldDB" id="A0A368W5M1"/>
<dbReference type="EMBL" id="QPJD01000004">
    <property type="protein sequence ID" value="RCW49564.1"/>
    <property type="molecule type" value="Genomic_DNA"/>
</dbReference>
<keyword evidence="3" id="KW-0804">Transcription</keyword>
<reference evidence="6 7" key="1">
    <citation type="submission" date="2018-07" db="EMBL/GenBank/DDBJ databases">
        <title>Genomic Encyclopedia of Type Strains, Phase III (KMG-III): the genomes of soil and plant-associated and newly described type strains.</title>
        <authorList>
            <person name="Whitman W."/>
        </authorList>
    </citation>
    <scope>NUCLEOTIDE SEQUENCE [LARGE SCALE GENOMIC DNA]</scope>
    <source>
        <strain evidence="6 7">CECT 7506</strain>
    </source>
</reference>
<dbReference type="SUPFAM" id="SSF46689">
    <property type="entry name" value="Homeodomain-like"/>
    <property type="match status" value="2"/>
</dbReference>
<keyword evidence="2" id="KW-0238">DNA-binding</keyword>
<evidence type="ECO:0000256" key="4">
    <source>
        <dbReference type="SAM" id="Phobius"/>
    </source>
</evidence>
<dbReference type="GO" id="GO:0043565">
    <property type="term" value="F:sequence-specific DNA binding"/>
    <property type="evidence" value="ECO:0007669"/>
    <property type="project" value="InterPro"/>
</dbReference>
<keyword evidence="4" id="KW-0812">Transmembrane</keyword>
<evidence type="ECO:0000313" key="6">
    <source>
        <dbReference type="EMBL" id="RCW49564.1"/>
    </source>
</evidence>
<proteinExistence type="predicted"/>
<comment type="caution">
    <text evidence="6">The sequence shown here is derived from an EMBL/GenBank/DDBJ whole genome shotgun (WGS) entry which is preliminary data.</text>
</comment>
<gene>
    <name evidence="6" type="ORF">DFP97_104222</name>
</gene>
<evidence type="ECO:0000256" key="1">
    <source>
        <dbReference type="ARBA" id="ARBA00023015"/>
    </source>
</evidence>
<keyword evidence="4" id="KW-0472">Membrane</keyword>
<evidence type="ECO:0000256" key="2">
    <source>
        <dbReference type="ARBA" id="ARBA00023125"/>
    </source>
</evidence>
<dbReference type="Gene3D" id="1.10.10.60">
    <property type="entry name" value="Homeodomain-like"/>
    <property type="match status" value="2"/>
</dbReference>
<accession>A0A368W5M1</accession>
<feature type="transmembrane region" description="Helical" evidence="4">
    <location>
        <begin position="12"/>
        <end position="35"/>
    </location>
</feature>
<feature type="transmembrane region" description="Helical" evidence="4">
    <location>
        <begin position="313"/>
        <end position="337"/>
    </location>
</feature>
<dbReference type="InterPro" id="IPR018060">
    <property type="entry name" value="HTH_AraC"/>
</dbReference>
<dbReference type="OrthoDB" id="2659895at2"/>
<dbReference type="SMART" id="SM00342">
    <property type="entry name" value="HTH_ARAC"/>
    <property type="match status" value="1"/>
</dbReference>
<evidence type="ECO:0000259" key="5">
    <source>
        <dbReference type="PROSITE" id="PS01124"/>
    </source>
</evidence>
<protein>
    <submittedName>
        <fullName evidence="6">Helix-turn-helix protein</fullName>
    </submittedName>
</protein>
<dbReference type="InterPro" id="IPR009057">
    <property type="entry name" value="Homeodomain-like_sf"/>
</dbReference>
<dbReference type="PROSITE" id="PS01124">
    <property type="entry name" value="HTH_ARAC_FAMILY_2"/>
    <property type="match status" value="1"/>
</dbReference>
<keyword evidence="7" id="KW-1185">Reference proteome</keyword>
<feature type="domain" description="HTH araC/xylS-type" evidence="5">
    <location>
        <begin position="672"/>
        <end position="770"/>
    </location>
</feature>
<dbReference type="PANTHER" id="PTHR43280">
    <property type="entry name" value="ARAC-FAMILY TRANSCRIPTIONAL REGULATOR"/>
    <property type="match status" value="1"/>
</dbReference>
<dbReference type="PANTHER" id="PTHR43280:SF28">
    <property type="entry name" value="HTH-TYPE TRANSCRIPTIONAL ACTIVATOR RHAS"/>
    <property type="match status" value="1"/>
</dbReference>
<dbReference type="Pfam" id="PF12833">
    <property type="entry name" value="HTH_18"/>
    <property type="match status" value="1"/>
</dbReference>
<evidence type="ECO:0000256" key="3">
    <source>
        <dbReference type="ARBA" id="ARBA00023163"/>
    </source>
</evidence>
<evidence type="ECO:0000313" key="7">
    <source>
        <dbReference type="Proteomes" id="UP000252415"/>
    </source>
</evidence>
<dbReference type="InterPro" id="IPR018062">
    <property type="entry name" value="HTH_AraC-typ_CS"/>
</dbReference>
<organism evidence="6 7">
    <name type="scientific">Paenibacillus prosopidis</name>
    <dbReference type="NCBI Taxonomy" id="630520"/>
    <lineage>
        <taxon>Bacteria</taxon>
        <taxon>Bacillati</taxon>
        <taxon>Bacillota</taxon>
        <taxon>Bacilli</taxon>
        <taxon>Bacillales</taxon>
        <taxon>Paenibacillaceae</taxon>
        <taxon>Paenibacillus</taxon>
    </lineage>
</organism>
<keyword evidence="1" id="KW-0805">Transcription regulation</keyword>
<keyword evidence="4" id="KW-1133">Transmembrane helix</keyword>
<sequence>MMQKRNSVFTNLAISYLTIVMVIVLLLCSIFYMYFPRDYNEEIRTKNQMVLENAANYIESAVFQRVKKIYLDLSLGQSANIDLYTKSTLQGNYSEIIDIQELLKNEVANNSDLVYAVHLFYPKQKVMISSVYGLRYYDDGSKDTFMTMDWIDRMRSNDKSFLWMESRLVPQDIYTSVSGNNSMNPLITYAHSYPFNATGENCELMIAIDIKEAAISKIIQNVMPSDYNSTFIIGESGEIISAADKGLLGSRTGNNSYMNKILSSNETAESFNATIDNIPYVVSHHKFKTNEWKIYNITASDNYYKKSIFLQKVVLLICLLAIIVGIVLSGIFTIASYNPLKRLMGKIKGLFDNPAGSELNEYTLIDTAINKLTTRVSSLEETLQINHPVIKHNVVLNILRNNYSSEELAEQLQSLNISMAYSDYCCMVIDPVSTGCKELSSKTIQYVIYNLINQLEAAVIDESRIIAEELPDKKIVAIVCTKNPGEWLIELLNGMILTEVNHRFDLEYKVSLGHWVQQFKDVHHSYVEAQILMKYGYFLPEVSMINDVNLLNREKSNQEIPHSILLKFKEKLQARNLKSVVAALDNLIEPMKEGMYSADYCHFILLNTVSVYSDYLKSVRYKQADSVRMDIHKQYTSIYSINGFREWLVQSITEFISHMEKRSDDRNMESIEAVKEYISKHLSEELSLDTVAAKVYISPKYLSKIFKEEIGINYTDYVTKKRMEKALELMATNNMTVEQIANTVGYGTSAYFIKKFKEINGCTPKTYVRSLMKQA</sequence>